<reference evidence="2" key="1">
    <citation type="journal article" date="2024" name="Proc. Natl. Acad. Sci. U.S.A.">
        <title>Extraordinary preservation of gene collinearity over three hundred million years revealed in homosporous lycophytes.</title>
        <authorList>
            <person name="Li C."/>
            <person name="Wickell D."/>
            <person name="Kuo L.Y."/>
            <person name="Chen X."/>
            <person name="Nie B."/>
            <person name="Liao X."/>
            <person name="Peng D."/>
            <person name="Ji J."/>
            <person name="Jenkins J."/>
            <person name="Williams M."/>
            <person name="Shu S."/>
            <person name="Plott C."/>
            <person name="Barry K."/>
            <person name="Rajasekar S."/>
            <person name="Grimwood J."/>
            <person name="Han X."/>
            <person name="Sun S."/>
            <person name="Hou Z."/>
            <person name="He W."/>
            <person name="Dai G."/>
            <person name="Sun C."/>
            <person name="Schmutz J."/>
            <person name="Leebens-Mack J.H."/>
            <person name="Li F.W."/>
            <person name="Wang L."/>
        </authorList>
    </citation>
    <scope>NUCLEOTIDE SEQUENCE [LARGE SCALE GENOMIC DNA]</scope>
    <source>
        <strain evidence="2">cv. PW_Plant_1</strain>
    </source>
</reference>
<keyword evidence="2" id="KW-1185">Reference proteome</keyword>
<protein>
    <submittedName>
        <fullName evidence="1">Uncharacterized protein</fullName>
    </submittedName>
</protein>
<gene>
    <name evidence="1" type="ORF">O6H91_20G013300</name>
</gene>
<accession>A0ACC2AN84</accession>
<evidence type="ECO:0000313" key="1">
    <source>
        <dbReference type="EMBL" id="KAJ7518881.1"/>
    </source>
</evidence>
<dbReference type="Proteomes" id="UP001162992">
    <property type="component" value="Chromosome 20"/>
</dbReference>
<comment type="caution">
    <text evidence="1">The sequence shown here is derived from an EMBL/GenBank/DDBJ whole genome shotgun (WGS) entry which is preliminary data.</text>
</comment>
<proteinExistence type="predicted"/>
<organism evidence="1 2">
    <name type="scientific">Diphasiastrum complanatum</name>
    <name type="common">Issler's clubmoss</name>
    <name type="synonym">Lycopodium complanatum</name>
    <dbReference type="NCBI Taxonomy" id="34168"/>
    <lineage>
        <taxon>Eukaryota</taxon>
        <taxon>Viridiplantae</taxon>
        <taxon>Streptophyta</taxon>
        <taxon>Embryophyta</taxon>
        <taxon>Tracheophyta</taxon>
        <taxon>Lycopodiopsida</taxon>
        <taxon>Lycopodiales</taxon>
        <taxon>Lycopodiaceae</taxon>
        <taxon>Lycopodioideae</taxon>
        <taxon>Diphasiastrum</taxon>
    </lineage>
</organism>
<sequence length="301" mass="31638">MSQAVVISFLLALTSLQLSTNASRLLGSTAVNSSEPTLASGVNHDLHDSSSQMPVEKEDNADGRHGSTKEKVVGKIVEAPIQDYVFASSNLLRKNATVAESNMQLNISTRLEGEKEVSSDPCGNEIISAGLSMFSHGSSNETAARKPSTKSEVSATDVFPEDEKSVPNKEEGLNLSMLRTASSNGENAGTNSKQLSNTISVETKKKVRFGILSGAPSGPNPGGNSHPPKIRGKKTEVLTKFSDDPESFSEDSSMTVPINGRSPFSGASSHSINAISAADILSTFYTKLTPNPGSGPRRGGN</sequence>
<dbReference type="EMBL" id="CM055111">
    <property type="protein sequence ID" value="KAJ7518881.1"/>
    <property type="molecule type" value="Genomic_DNA"/>
</dbReference>
<evidence type="ECO:0000313" key="2">
    <source>
        <dbReference type="Proteomes" id="UP001162992"/>
    </source>
</evidence>
<name>A0ACC2AN84_DIPCM</name>